<sequence length="140" mass="15830">MRTTSNSSLYYLCDTQQNNPYSNTYNPGWRNHPNSSWNNNQGSSLASKSNFPLGFPSRAPMPEKKPLMEDMFMQYMTKIDAFIQSQTTSIRNLEAQVGQLANALNNKPHGTLPSDNEPNSKTEGKEHYKVINLRNGKKVS</sequence>
<keyword evidence="3" id="KW-1185">Reference proteome</keyword>
<feature type="compositionally biased region" description="Basic and acidic residues" evidence="1">
    <location>
        <begin position="118"/>
        <end position="129"/>
    </location>
</feature>
<dbReference type="AlphaFoldDB" id="A0A061G9E9"/>
<proteinExistence type="predicted"/>
<accession>A0A061G9E9</accession>
<organism evidence="2 3">
    <name type="scientific">Theobroma cacao</name>
    <name type="common">Cacao</name>
    <name type="synonym">Cocoa</name>
    <dbReference type="NCBI Taxonomy" id="3641"/>
    <lineage>
        <taxon>Eukaryota</taxon>
        <taxon>Viridiplantae</taxon>
        <taxon>Streptophyta</taxon>
        <taxon>Embryophyta</taxon>
        <taxon>Tracheophyta</taxon>
        <taxon>Spermatophyta</taxon>
        <taxon>Magnoliopsida</taxon>
        <taxon>eudicotyledons</taxon>
        <taxon>Gunneridae</taxon>
        <taxon>Pentapetalae</taxon>
        <taxon>rosids</taxon>
        <taxon>malvids</taxon>
        <taxon>Malvales</taxon>
        <taxon>Malvaceae</taxon>
        <taxon>Byttnerioideae</taxon>
        <taxon>Theobroma</taxon>
    </lineage>
</organism>
<dbReference type="HOGENOM" id="CLU_1838780_0_0_1"/>
<evidence type="ECO:0000313" key="3">
    <source>
        <dbReference type="Proteomes" id="UP000026915"/>
    </source>
</evidence>
<reference evidence="2 3" key="1">
    <citation type="journal article" date="2013" name="Genome Biol.">
        <title>The genome sequence of the most widely cultivated cacao type and its use to identify candidate genes regulating pod color.</title>
        <authorList>
            <person name="Motamayor J.C."/>
            <person name="Mockaitis K."/>
            <person name="Schmutz J."/>
            <person name="Haiminen N."/>
            <person name="Iii D.L."/>
            <person name="Cornejo O."/>
            <person name="Findley S.D."/>
            <person name="Zheng P."/>
            <person name="Utro F."/>
            <person name="Royaert S."/>
            <person name="Saski C."/>
            <person name="Jenkins J."/>
            <person name="Podicheti R."/>
            <person name="Zhao M."/>
            <person name="Scheffler B.E."/>
            <person name="Stack J.C."/>
            <person name="Feltus F.A."/>
            <person name="Mustiga G.M."/>
            <person name="Amores F."/>
            <person name="Phillips W."/>
            <person name="Marelli J.P."/>
            <person name="May G.D."/>
            <person name="Shapiro H."/>
            <person name="Ma J."/>
            <person name="Bustamante C.D."/>
            <person name="Schnell R.J."/>
            <person name="Main D."/>
            <person name="Gilbert D."/>
            <person name="Parida L."/>
            <person name="Kuhn D.N."/>
        </authorList>
    </citation>
    <scope>NUCLEOTIDE SEQUENCE [LARGE SCALE GENOMIC DNA]</scope>
    <source>
        <strain evidence="3">cv. Matina 1-6</strain>
    </source>
</reference>
<protein>
    <submittedName>
        <fullName evidence="2">Uncharacterized protein</fullName>
    </submittedName>
</protein>
<dbReference type="InParanoid" id="A0A061G9E9"/>
<gene>
    <name evidence="2" type="ORF">TCM_027580</name>
</gene>
<evidence type="ECO:0000313" key="2">
    <source>
        <dbReference type="EMBL" id="EOY26166.1"/>
    </source>
</evidence>
<name>A0A061G9E9_THECC</name>
<dbReference type="Gramene" id="EOY26166">
    <property type="protein sequence ID" value="EOY26166"/>
    <property type="gene ID" value="TCM_027580"/>
</dbReference>
<dbReference type="OMA" id="PLMEDMF"/>
<feature type="region of interest" description="Disordered" evidence="1">
    <location>
        <begin position="104"/>
        <end position="140"/>
    </location>
</feature>
<evidence type="ECO:0000256" key="1">
    <source>
        <dbReference type="SAM" id="MobiDB-lite"/>
    </source>
</evidence>
<dbReference type="Proteomes" id="UP000026915">
    <property type="component" value="Chromosome 6"/>
</dbReference>
<dbReference type="EMBL" id="CM001884">
    <property type="protein sequence ID" value="EOY26166.1"/>
    <property type="molecule type" value="Genomic_DNA"/>
</dbReference>